<feature type="transmembrane region" description="Helical" evidence="2">
    <location>
        <begin position="119"/>
        <end position="138"/>
    </location>
</feature>
<feature type="transmembrane region" description="Helical" evidence="2">
    <location>
        <begin position="276"/>
        <end position="294"/>
    </location>
</feature>
<dbReference type="SUPFAM" id="SSF103473">
    <property type="entry name" value="MFS general substrate transporter"/>
    <property type="match status" value="1"/>
</dbReference>
<proteinExistence type="predicted"/>
<keyword evidence="5" id="KW-1185">Reference proteome</keyword>
<dbReference type="SUPFAM" id="SSF46894">
    <property type="entry name" value="C-terminal effector domain of the bipartite response regulators"/>
    <property type="match status" value="1"/>
</dbReference>
<feature type="region of interest" description="Disordered" evidence="1">
    <location>
        <begin position="363"/>
        <end position="399"/>
    </location>
</feature>
<dbReference type="AlphaFoldDB" id="A0A7X9YIB8"/>
<reference evidence="4 5" key="1">
    <citation type="submission" date="2020-04" db="EMBL/GenBank/DDBJ databases">
        <title>Collinsella sp. KGMB02528 nov., an anaerobic actinobacterium isolated from human feces.</title>
        <authorList>
            <person name="Han K.-I."/>
            <person name="Eom M.K."/>
            <person name="Kim J.-S."/>
            <person name="Lee K.C."/>
            <person name="Suh M.K."/>
            <person name="Park S.-H."/>
            <person name="Lee J.H."/>
            <person name="Kang S.W."/>
            <person name="Park J.-E."/>
            <person name="Oh B.S."/>
            <person name="Yu S.Y."/>
            <person name="Choi S.-H."/>
            <person name="Lee D.H."/>
            <person name="Yoon H."/>
            <person name="Kim B.-Y."/>
            <person name="Lee J.H."/>
            <person name="Lee J.-S."/>
        </authorList>
    </citation>
    <scope>NUCLEOTIDE SEQUENCE [LARGE SCALE GENOMIC DNA]</scope>
    <source>
        <strain evidence="4 5">KGMB02528</strain>
    </source>
</reference>
<dbReference type="GO" id="GO:0006355">
    <property type="term" value="P:regulation of DNA-templated transcription"/>
    <property type="evidence" value="ECO:0007669"/>
    <property type="project" value="InterPro"/>
</dbReference>
<evidence type="ECO:0000259" key="3">
    <source>
        <dbReference type="SMART" id="SM00421"/>
    </source>
</evidence>
<evidence type="ECO:0000313" key="4">
    <source>
        <dbReference type="EMBL" id="NMF55055.1"/>
    </source>
</evidence>
<name>A0A7X9YIB8_9ACTN</name>
<feature type="transmembrane region" description="Helical" evidence="2">
    <location>
        <begin position="144"/>
        <end position="163"/>
    </location>
</feature>
<feature type="transmembrane region" description="Helical" evidence="2">
    <location>
        <begin position="338"/>
        <end position="356"/>
    </location>
</feature>
<organism evidence="4 5">
    <name type="scientific">Collinsella acetigenes</name>
    <dbReference type="NCBI Taxonomy" id="2713419"/>
    <lineage>
        <taxon>Bacteria</taxon>
        <taxon>Bacillati</taxon>
        <taxon>Actinomycetota</taxon>
        <taxon>Coriobacteriia</taxon>
        <taxon>Coriobacteriales</taxon>
        <taxon>Coriobacteriaceae</taxon>
        <taxon>Collinsella</taxon>
    </lineage>
</organism>
<feature type="domain" description="HTH luxR-type" evidence="3">
    <location>
        <begin position="413"/>
        <end position="471"/>
    </location>
</feature>
<keyword evidence="2" id="KW-1133">Transmembrane helix</keyword>
<gene>
    <name evidence="4" type="ORF">HF320_01725</name>
</gene>
<feature type="transmembrane region" description="Helical" evidence="2">
    <location>
        <begin position="29"/>
        <end position="48"/>
    </location>
</feature>
<dbReference type="GO" id="GO:0003677">
    <property type="term" value="F:DNA binding"/>
    <property type="evidence" value="ECO:0007669"/>
    <property type="project" value="InterPro"/>
</dbReference>
<dbReference type="InterPro" id="IPR036388">
    <property type="entry name" value="WH-like_DNA-bd_sf"/>
</dbReference>
<dbReference type="SMART" id="SM00421">
    <property type="entry name" value="HTH_LUXR"/>
    <property type="match status" value="1"/>
</dbReference>
<protein>
    <recommendedName>
        <fullName evidence="3">HTH luxR-type domain-containing protein</fullName>
    </recommendedName>
</protein>
<dbReference type="InterPro" id="IPR000792">
    <property type="entry name" value="Tscrpt_reg_LuxR_C"/>
</dbReference>
<accession>A0A7X9YIB8</accession>
<evidence type="ECO:0000256" key="1">
    <source>
        <dbReference type="SAM" id="MobiDB-lite"/>
    </source>
</evidence>
<feature type="transmembrane region" description="Helical" evidence="2">
    <location>
        <begin position="84"/>
        <end position="107"/>
    </location>
</feature>
<feature type="transmembrane region" description="Helical" evidence="2">
    <location>
        <begin position="194"/>
        <end position="214"/>
    </location>
</feature>
<dbReference type="RefSeq" id="WP_169276791.1">
    <property type="nucleotide sequence ID" value="NZ_JABBCP010000001.1"/>
</dbReference>
<dbReference type="InterPro" id="IPR036259">
    <property type="entry name" value="MFS_trans_sf"/>
</dbReference>
<keyword evidence="2" id="KW-0472">Membrane</keyword>
<keyword evidence="2" id="KW-0812">Transmembrane</keyword>
<dbReference type="Gene3D" id="1.10.10.10">
    <property type="entry name" value="Winged helix-like DNA-binding domain superfamily/Winged helix DNA-binding domain"/>
    <property type="match status" value="1"/>
</dbReference>
<evidence type="ECO:0000256" key="2">
    <source>
        <dbReference type="SAM" id="Phobius"/>
    </source>
</evidence>
<sequence length="478" mass="51286">MALFFFVFLTSTFIFDEHAALLFGPSLVSPLESLMLGSSVIGFILRPYLCYRLPTRRHDVSTLIGTLAVAAIVVTIMARRTWVFLAGGIVLFAALGYIGSAAHSFLARRYAKTSYLARAVAITYALGIVFQFIFHILVPGDMPNQIVLVLSTLAVVTLLHAIAETKAPGGVAWQDLSTMGAASTPAARETAVRLAVAIFCLTGVFAALNSALTLSHASNAIDLGSWPRLFLVPSALAAGILFDKLDTRRVGMIMTAVAMFSACALFILIGNVGIRASAIVFYLGSGVFVVFFTTTYMKLSAHMRMHELWPSMGRVFNNIGSMLVSAPAIALVDDGNPLGMIIATVVLLAGVAASLLSSSGTKQIGCENPHENPRADINTENMSQQDDARSSEAASTPPAALSLEEPLERFCRAYSLTPREGDVVRALLTMDDSVSDIASALFLSRSTLYRLIASINKKTGTASRTALITFFWTWYNAS</sequence>
<feature type="transmembrane region" description="Helical" evidence="2">
    <location>
        <begin position="250"/>
        <end position="270"/>
    </location>
</feature>
<dbReference type="Proteomes" id="UP000546970">
    <property type="component" value="Unassembled WGS sequence"/>
</dbReference>
<evidence type="ECO:0000313" key="5">
    <source>
        <dbReference type="Proteomes" id="UP000546970"/>
    </source>
</evidence>
<dbReference type="EMBL" id="JABBCP010000001">
    <property type="protein sequence ID" value="NMF55055.1"/>
    <property type="molecule type" value="Genomic_DNA"/>
</dbReference>
<dbReference type="InterPro" id="IPR016032">
    <property type="entry name" value="Sig_transdc_resp-reg_C-effctor"/>
</dbReference>
<comment type="caution">
    <text evidence="4">The sequence shown here is derived from an EMBL/GenBank/DDBJ whole genome shotgun (WGS) entry which is preliminary data.</text>
</comment>
<feature type="transmembrane region" description="Helical" evidence="2">
    <location>
        <begin position="60"/>
        <end position="78"/>
    </location>
</feature>